<dbReference type="InterPro" id="IPR003593">
    <property type="entry name" value="AAA+_ATPase"/>
</dbReference>
<dbReference type="AlphaFoldDB" id="A0A6J6G822"/>
<dbReference type="PROSITE" id="PS50893">
    <property type="entry name" value="ABC_TRANSPORTER_2"/>
    <property type="match status" value="1"/>
</dbReference>
<name>A0A6J6G822_9ZZZZ</name>
<accession>A0A6J6G822</accession>
<keyword evidence="3" id="KW-0067">ATP-binding</keyword>
<dbReference type="FunFam" id="3.40.50.300:FF:000011">
    <property type="entry name" value="Putative ABC transporter ATP-binding component"/>
    <property type="match status" value="1"/>
</dbReference>
<keyword evidence="2" id="KW-0547">Nucleotide-binding</keyword>
<dbReference type="InterPro" id="IPR017871">
    <property type="entry name" value="ABC_transporter-like_CS"/>
</dbReference>
<protein>
    <submittedName>
        <fullName evidence="6">Unannotated protein</fullName>
    </submittedName>
</protein>
<organism evidence="6">
    <name type="scientific">freshwater metagenome</name>
    <dbReference type="NCBI Taxonomy" id="449393"/>
    <lineage>
        <taxon>unclassified sequences</taxon>
        <taxon>metagenomes</taxon>
        <taxon>ecological metagenomes</taxon>
    </lineage>
</organism>
<reference evidence="6" key="1">
    <citation type="submission" date="2020-05" db="EMBL/GenBank/DDBJ databases">
        <authorList>
            <person name="Chiriac C."/>
            <person name="Salcher M."/>
            <person name="Ghai R."/>
            <person name="Kavagutti S V."/>
        </authorList>
    </citation>
    <scope>NUCLEOTIDE SEQUENCE</scope>
</reference>
<dbReference type="SMART" id="SM00382">
    <property type="entry name" value="AAA"/>
    <property type="match status" value="2"/>
</dbReference>
<dbReference type="PANTHER" id="PTHR19211">
    <property type="entry name" value="ATP-BINDING TRANSPORT PROTEIN-RELATED"/>
    <property type="match status" value="1"/>
</dbReference>
<evidence type="ECO:0000256" key="3">
    <source>
        <dbReference type="ARBA" id="ARBA00022840"/>
    </source>
</evidence>
<evidence type="ECO:0000313" key="6">
    <source>
        <dbReference type="EMBL" id="CAB4596650.1"/>
    </source>
</evidence>
<gene>
    <name evidence="6" type="ORF">UFOPK1835_00101</name>
</gene>
<feature type="compositionally biased region" description="Basic and acidic residues" evidence="4">
    <location>
        <begin position="266"/>
        <end position="308"/>
    </location>
</feature>
<proteinExistence type="predicted"/>
<dbReference type="InterPro" id="IPR050611">
    <property type="entry name" value="ABCF"/>
</dbReference>
<evidence type="ECO:0000256" key="4">
    <source>
        <dbReference type="SAM" id="MobiDB-lite"/>
    </source>
</evidence>
<dbReference type="PANTHER" id="PTHR19211:SF123">
    <property type="entry name" value="ABC TRANSPORTER"/>
    <property type="match status" value="1"/>
</dbReference>
<dbReference type="InterPro" id="IPR027417">
    <property type="entry name" value="P-loop_NTPase"/>
</dbReference>
<dbReference type="Gene3D" id="3.40.50.300">
    <property type="entry name" value="P-loop containing nucleotide triphosphate hydrolases"/>
    <property type="match status" value="2"/>
</dbReference>
<dbReference type="PROSITE" id="PS00211">
    <property type="entry name" value="ABC_TRANSPORTER_1"/>
    <property type="match status" value="1"/>
</dbReference>
<sequence>MSATIHVKGVSFSRGPHTILDQIDLTASPGMRLGVMGPNGAGKSTLLGILAGRLQPESGVVTRLPGIATVGELRQETERIPEETVEAYLGRRTGVGPAQTELDEAMEDLASAAEGADDRYSDALERWLALGAADFESRSAEVVESLGLTPAILGAHMTSLSGGQAARAGLAALLLSRFDVLLLDEPTNDLDFDGLEYLERFVTGFPGPLVVVSHDRTFLDNVVTHVAELDEHNHHLTLFAGGWNAFLHERDVARRHAEEDFSQFDAKRSDLQSRAQREREWAHKGVKKEKSNNSDGDKMGRKFRKDQTEQLASRARRTDRAMERLDSVDKPWESWDLHFEIAVAPRAGAVVARLDGAVVERPDFTLGPVSLEIGWGETIGIVGRNGAGKTTLIDALLGRVPLTSGVRWQGPGVVIGEIDQARDIFSGDGTLLDAFIRTSDAKLAEARGVLAKFGLGADHVQRPASSLSPGERTRATLALLQAVGVNTLALDEPTNHLDLPAIEQLETAIGVFPGTVILVTHDRRLLETIPFTRLLRVDAGKVLDETSSLPDPG</sequence>
<evidence type="ECO:0000256" key="2">
    <source>
        <dbReference type="ARBA" id="ARBA00022741"/>
    </source>
</evidence>
<feature type="domain" description="ABC transporter" evidence="5">
    <location>
        <begin position="5"/>
        <end position="265"/>
    </location>
</feature>
<evidence type="ECO:0000256" key="1">
    <source>
        <dbReference type="ARBA" id="ARBA00022737"/>
    </source>
</evidence>
<dbReference type="CDD" id="cd03221">
    <property type="entry name" value="ABCF_EF-3"/>
    <property type="match status" value="1"/>
</dbReference>
<dbReference type="GO" id="GO:0005524">
    <property type="term" value="F:ATP binding"/>
    <property type="evidence" value="ECO:0007669"/>
    <property type="project" value="UniProtKB-KW"/>
</dbReference>
<dbReference type="SUPFAM" id="SSF52540">
    <property type="entry name" value="P-loop containing nucleoside triphosphate hydrolases"/>
    <property type="match status" value="2"/>
</dbReference>
<evidence type="ECO:0000259" key="5">
    <source>
        <dbReference type="PROSITE" id="PS50893"/>
    </source>
</evidence>
<dbReference type="InterPro" id="IPR003439">
    <property type="entry name" value="ABC_transporter-like_ATP-bd"/>
</dbReference>
<dbReference type="Pfam" id="PF00005">
    <property type="entry name" value="ABC_tran"/>
    <property type="match status" value="2"/>
</dbReference>
<feature type="region of interest" description="Disordered" evidence="4">
    <location>
        <begin position="266"/>
        <end position="319"/>
    </location>
</feature>
<dbReference type="EMBL" id="CAEZUP010000002">
    <property type="protein sequence ID" value="CAB4596650.1"/>
    <property type="molecule type" value="Genomic_DNA"/>
</dbReference>
<keyword evidence="1" id="KW-0677">Repeat</keyword>
<dbReference type="GO" id="GO:0016887">
    <property type="term" value="F:ATP hydrolysis activity"/>
    <property type="evidence" value="ECO:0007669"/>
    <property type="project" value="InterPro"/>
</dbReference>